<dbReference type="Proteomes" id="UP000016665">
    <property type="component" value="Chromosome 8"/>
</dbReference>
<accession>A0A803V8K2</accession>
<proteinExistence type="predicted"/>
<sequence>GGVSAAQEHLLSVLEISGWEPLDLLSHPSQTRATCVLISGGWCSGVPGLQDICTWASLPESWGGHWDKEWRARTRGEHL</sequence>
<evidence type="ECO:0000313" key="2">
    <source>
        <dbReference type="Proteomes" id="UP000016665"/>
    </source>
</evidence>
<protein>
    <submittedName>
        <fullName evidence="1">Uncharacterized protein</fullName>
    </submittedName>
</protein>
<reference evidence="1 2" key="1">
    <citation type="journal article" date="2012" name="Nature">
        <title>The genomic landscape of species divergence in Ficedula flycatchers.</title>
        <authorList>
            <person name="Ellegren H."/>
            <person name="Smeds L."/>
            <person name="Burri R."/>
            <person name="Olason P.I."/>
            <person name="Backstrom N."/>
            <person name="Kawakami T."/>
            <person name="Kunstner A."/>
            <person name="Makinen H."/>
            <person name="Nadachowska-Brzyska K."/>
            <person name="Qvarnstrom A."/>
            <person name="Uebbing S."/>
            <person name="Wolf J.B."/>
        </authorList>
    </citation>
    <scope>NUCLEOTIDE SEQUENCE [LARGE SCALE GENOMIC DNA]</scope>
</reference>
<keyword evidence="2" id="KW-1185">Reference proteome</keyword>
<name>A0A803V8K2_FICAL</name>
<dbReference type="AlphaFoldDB" id="A0A803V8K2"/>
<reference evidence="1" key="2">
    <citation type="submission" date="2025-08" db="UniProtKB">
        <authorList>
            <consortium name="Ensembl"/>
        </authorList>
    </citation>
    <scope>IDENTIFICATION</scope>
</reference>
<reference evidence="1" key="3">
    <citation type="submission" date="2025-09" db="UniProtKB">
        <authorList>
            <consortium name="Ensembl"/>
        </authorList>
    </citation>
    <scope>IDENTIFICATION</scope>
</reference>
<dbReference type="Ensembl" id="ENSFALT00000038420.1">
    <property type="protein sequence ID" value="ENSFALP00000019058.1"/>
    <property type="gene ID" value="ENSFALG00000023271.1"/>
</dbReference>
<organism evidence="1 2">
    <name type="scientific">Ficedula albicollis</name>
    <name type="common">Collared flycatcher</name>
    <name type="synonym">Muscicapa albicollis</name>
    <dbReference type="NCBI Taxonomy" id="59894"/>
    <lineage>
        <taxon>Eukaryota</taxon>
        <taxon>Metazoa</taxon>
        <taxon>Chordata</taxon>
        <taxon>Craniata</taxon>
        <taxon>Vertebrata</taxon>
        <taxon>Euteleostomi</taxon>
        <taxon>Archelosauria</taxon>
        <taxon>Archosauria</taxon>
        <taxon>Dinosauria</taxon>
        <taxon>Saurischia</taxon>
        <taxon>Theropoda</taxon>
        <taxon>Coelurosauria</taxon>
        <taxon>Aves</taxon>
        <taxon>Neognathae</taxon>
        <taxon>Neoaves</taxon>
        <taxon>Telluraves</taxon>
        <taxon>Australaves</taxon>
        <taxon>Passeriformes</taxon>
        <taxon>Muscicapidae</taxon>
        <taxon>Ficedula</taxon>
    </lineage>
</organism>
<evidence type="ECO:0000313" key="1">
    <source>
        <dbReference type="Ensembl" id="ENSFALP00000019058.1"/>
    </source>
</evidence>